<gene>
    <name evidence="1" type="ORF">CANARDRAFT_67591</name>
</gene>
<organism evidence="1 2">
    <name type="scientific">[Candida] arabinofermentans NRRL YB-2248</name>
    <dbReference type="NCBI Taxonomy" id="983967"/>
    <lineage>
        <taxon>Eukaryota</taxon>
        <taxon>Fungi</taxon>
        <taxon>Dikarya</taxon>
        <taxon>Ascomycota</taxon>
        <taxon>Saccharomycotina</taxon>
        <taxon>Pichiomycetes</taxon>
        <taxon>Pichiales</taxon>
        <taxon>Pichiaceae</taxon>
        <taxon>Ogataea</taxon>
        <taxon>Ogataea/Candida clade</taxon>
    </lineage>
</organism>
<protein>
    <submittedName>
        <fullName evidence="1">Uncharacterized protein</fullName>
    </submittedName>
</protein>
<evidence type="ECO:0000313" key="2">
    <source>
        <dbReference type="Proteomes" id="UP000094801"/>
    </source>
</evidence>
<name>A0A1E4SY67_9ASCO</name>
<dbReference type="EMBL" id="KV453857">
    <property type="protein sequence ID" value="ODV84426.1"/>
    <property type="molecule type" value="Genomic_DNA"/>
</dbReference>
<accession>A0A1E4SY67</accession>
<reference evidence="2" key="1">
    <citation type="submission" date="2016-04" db="EMBL/GenBank/DDBJ databases">
        <title>Comparative genomics of biotechnologically important yeasts.</title>
        <authorList>
            <consortium name="DOE Joint Genome Institute"/>
            <person name="Riley R."/>
            <person name="Haridas S."/>
            <person name="Wolfe K.H."/>
            <person name="Lopes M.R."/>
            <person name="Hittinger C.T."/>
            <person name="Goker M."/>
            <person name="Salamov A."/>
            <person name="Wisecaver J."/>
            <person name="Long T.M."/>
            <person name="Aerts A.L."/>
            <person name="Barry K."/>
            <person name="Choi C."/>
            <person name="Clum A."/>
            <person name="Coughlan A.Y."/>
            <person name="Deshpande S."/>
            <person name="Douglass A.P."/>
            <person name="Hanson S.J."/>
            <person name="Klenk H.-P."/>
            <person name="Labutti K."/>
            <person name="Lapidus A."/>
            <person name="Lindquist E."/>
            <person name="Lipzen A."/>
            <person name="Meier-Kolthoff J.P."/>
            <person name="Ohm R.A."/>
            <person name="Otillar R.P."/>
            <person name="Pangilinan J."/>
            <person name="Peng Y."/>
            <person name="Rokas A."/>
            <person name="Rosa C.A."/>
            <person name="Scheuner C."/>
            <person name="Sibirny A.A."/>
            <person name="Slot J.C."/>
            <person name="Stielow J.B."/>
            <person name="Sun H."/>
            <person name="Kurtzman C.P."/>
            <person name="Blackwell M."/>
            <person name="Grigoriev I.V."/>
            <person name="Jeffries T.W."/>
        </authorList>
    </citation>
    <scope>NUCLEOTIDE SEQUENCE [LARGE SCALE GENOMIC DNA]</scope>
    <source>
        <strain evidence="2">NRRL YB-2248</strain>
    </source>
</reference>
<dbReference type="AlphaFoldDB" id="A0A1E4SY67"/>
<evidence type="ECO:0000313" key="1">
    <source>
        <dbReference type="EMBL" id="ODV84426.1"/>
    </source>
</evidence>
<dbReference type="Proteomes" id="UP000094801">
    <property type="component" value="Unassembled WGS sequence"/>
</dbReference>
<proteinExistence type="predicted"/>
<sequence length="75" mass="9014">MCYQNRLWDILNSIPRFRRYKLSPQRSCITCWFESKSRKSPIEDMSVTAAQQIDHVTNHIFLARFSFRKDVNKGF</sequence>
<keyword evidence="2" id="KW-1185">Reference proteome</keyword>